<organism evidence="4 5">
    <name type="scientific">Siphonobacter curvatus</name>
    <dbReference type="NCBI Taxonomy" id="2094562"/>
    <lineage>
        <taxon>Bacteria</taxon>
        <taxon>Pseudomonadati</taxon>
        <taxon>Bacteroidota</taxon>
        <taxon>Cytophagia</taxon>
        <taxon>Cytophagales</taxon>
        <taxon>Cytophagaceae</taxon>
        <taxon>Siphonobacter</taxon>
    </lineage>
</organism>
<keyword evidence="2" id="KW-0560">Oxidoreductase</keyword>
<proteinExistence type="inferred from homology"/>
<dbReference type="PANTHER" id="PTHR43976:SF16">
    <property type="entry name" value="SHORT-CHAIN DEHYDROGENASE_REDUCTASE FAMILY PROTEIN"/>
    <property type="match status" value="1"/>
</dbReference>
<dbReference type="AlphaFoldDB" id="A0A2S7IT64"/>
<keyword evidence="5" id="KW-1185">Reference proteome</keyword>
<dbReference type="PRINTS" id="PR00081">
    <property type="entry name" value="GDHRDH"/>
</dbReference>
<dbReference type="RefSeq" id="WP_104713667.1">
    <property type="nucleotide sequence ID" value="NZ_PTRA01000001.1"/>
</dbReference>
<dbReference type="GO" id="GO:0016491">
    <property type="term" value="F:oxidoreductase activity"/>
    <property type="evidence" value="ECO:0007669"/>
    <property type="project" value="UniProtKB-KW"/>
</dbReference>
<dbReference type="OrthoDB" id="9786056at2"/>
<dbReference type="CDD" id="cd05374">
    <property type="entry name" value="17beta-HSD-like_SDR_c"/>
    <property type="match status" value="1"/>
</dbReference>
<dbReference type="InterPro" id="IPR051911">
    <property type="entry name" value="SDR_oxidoreductase"/>
</dbReference>
<dbReference type="InterPro" id="IPR020904">
    <property type="entry name" value="Sc_DH/Rdtase_CS"/>
</dbReference>
<evidence type="ECO:0000256" key="1">
    <source>
        <dbReference type="ARBA" id="ARBA00006484"/>
    </source>
</evidence>
<comment type="similarity">
    <text evidence="1 3">Belongs to the short-chain dehydrogenases/reductases (SDR) family.</text>
</comment>
<dbReference type="NCBIfam" id="NF006114">
    <property type="entry name" value="PRK08263.1"/>
    <property type="match status" value="1"/>
</dbReference>
<dbReference type="SUPFAM" id="SSF51735">
    <property type="entry name" value="NAD(P)-binding Rossmann-fold domains"/>
    <property type="match status" value="1"/>
</dbReference>
<dbReference type="Pfam" id="PF00106">
    <property type="entry name" value="adh_short"/>
    <property type="match status" value="1"/>
</dbReference>
<gene>
    <name evidence="4" type="ORF">C5O19_15150</name>
</gene>
<evidence type="ECO:0000313" key="4">
    <source>
        <dbReference type="EMBL" id="PQA60894.1"/>
    </source>
</evidence>
<accession>A0A2S7IT64</accession>
<dbReference type="Proteomes" id="UP000239590">
    <property type="component" value="Unassembled WGS sequence"/>
</dbReference>
<protein>
    <submittedName>
        <fullName evidence="4">Short-chain dehydrogenase/reductase</fullName>
    </submittedName>
</protein>
<evidence type="ECO:0000256" key="3">
    <source>
        <dbReference type="RuleBase" id="RU000363"/>
    </source>
</evidence>
<comment type="caution">
    <text evidence="4">The sequence shown here is derived from an EMBL/GenBank/DDBJ whole genome shotgun (WGS) entry which is preliminary data.</text>
</comment>
<dbReference type="PRINTS" id="PR00080">
    <property type="entry name" value="SDRFAMILY"/>
</dbReference>
<evidence type="ECO:0000256" key="2">
    <source>
        <dbReference type="ARBA" id="ARBA00023002"/>
    </source>
</evidence>
<name>A0A2S7IT64_9BACT</name>
<reference evidence="5" key="1">
    <citation type="submission" date="2018-02" db="EMBL/GenBank/DDBJ databases">
        <title>Genome sequencing of Solimonas sp. HR-BB.</title>
        <authorList>
            <person name="Lee Y."/>
            <person name="Jeon C.O."/>
        </authorList>
    </citation>
    <scope>NUCLEOTIDE SEQUENCE [LARGE SCALE GENOMIC DNA]</scope>
    <source>
        <strain evidence="5">HR-U</strain>
    </source>
</reference>
<evidence type="ECO:0000313" key="5">
    <source>
        <dbReference type="Proteomes" id="UP000239590"/>
    </source>
</evidence>
<dbReference type="PANTHER" id="PTHR43976">
    <property type="entry name" value="SHORT CHAIN DEHYDROGENASE"/>
    <property type="match status" value="1"/>
</dbReference>
<dbReference type="PROSITE" id="PS00061">
    <property type="entry name" value="ADH_SHORT"/>
    <property type="match status" value="1"/>
</dbReference>
<dbReference type="InterPro" id="IPR002347">
    <property type="entry name" value="SDR_fam"/>
</dbReference>
<dbReference type="EMBL" id="PTRA01000001">
    <property type="protein sequence ID" value="PQA60894.1"/>
    <property type="molecule type" value="Genomic_DNA"/>
</dbReference>
<sequence length="272" mass="29999">MVWFITGCSSGFGQQIARQLLQKGEQVVATARRVETLQELGESENLLTLPLDITDLEAINSAVSSAHERFGRIDVLINNAGYGLGGGLEEVSQEELRTQFDTNVFGTINVTKAVLPLMREQKKGYIQVLSSIAGLVSTPGLSMYNGSKYALEGIFESVAQEIRPFGIKVTIIEPGPFRTEFAGSSIKMAEPLPEYAETAGKIRDYFEKTNGKQVGDPVKAAEILIGLADREEPPLRLQLGAWAVERYQQKLENELKHSKAWEDISRSADYTE</sequence>
<dbReference type="Gene3D" id="3.40.50.720">
    <property type="entry name" value="NAD(P)-binding Rossmann-like Domain"/>
    <property type="match status" value="1"/>
</dbReference>
<dbReference type="InterPro" id="IPR036291">
    <property type="entry name" value="NAD(P)-bd_dom_sf"/>
</dbReference>
<dbReference type="NCBIfam" id="NF004824">
    <property type="entry name" value="PRK06180.1"/>
    <property type="match status" value="1"/>
</dbReference>